<dbReference type="Pfam" id="PF06191">
    <property type="entry name" value="DUF995"/>
    <property type="match status" value="1"/>
</dbReference>
<protein>
    <submittedName>
        <fullName evidence="1">DUF995 domain-containing protein</fullName>
    </submittedName>
</protein>
<evidence type="ECO:0000313" key="1">
    <source>
        <dbReference type="EMBL" id="HHV67611.1"/>
    </source>
</evidence>
<evidence type="ECO:0000313" key="2">
    <source>
        <dbReference type="Proteomes" id="UP000551563"/>
    </source>
</evidence>
<organism evidence="1 2">
    <name type="scientific">Brucella intermedia</name>
    <dbReference type="NCBI Taxonomy" id="94625"/>
    <lineage>
        <taxon>Bacteria</taxon>
        <taxon>Pseudomonadati</taxon>
        <taxon>Pseudomonadota</taxon>
        <taxon>Alphaproteobacteria</taxon>
        <taxon>Hyphomicrobiales</taxon>
        <taxon>Brucellaceae</taxon>
        <taxon>Brucella/Ochrobactrum group</taxon>
        <taxon>Brucella</taxon>
    </lineage>
</organism>
<dbReference type="AlphaFoldDB" id="A0A7V6TZ56"/>
<accession>A0A7V6TZ56</accession>
<name>A0A7V6TZ56_9HYPH</name>
<dbReference type="InterPro" id="IPR009337">
    <property type="entry name" value="DUF995"/>
</dbReference>
<sequence length="136" mass="15276">MTAVEIFKLYRNKSWQWENGAGRMKVAGRHFSAWIDSGEGKSWAEGRWVITHTGQMCLKATWHSANGAAPGSVCFSHRVHDGTVYQKREPDGGWYVFRHSKPQEGDEASKLMTSDLVSERLEGMKAVLSSTQTSEQ</sequence>
<dbReference type="Proteomes" id="UP000551563">
    <property type="component" value="Unassembled WGS sequence"/>
</dbReference>
<gene>
    <name evidence="1" type="ORF">GXX48_08220</name>
</gene>
<reference evidence="1 2" key="1">
    <citation type="journal article" date="2020" name="Biotechnol. Biofuels">
        <title>New insights from the biogas microbiome by comprehensive genome-resolved metagenomics of nearly 1600 species originating from multiple anaerobic digesters.</title>
        <authorList>
            <person name="Campanaro S."/>
            <person name="Treu L."/>
            <person name="Rodriguez-R L.M."/>
            <person name="Kovalovszki A."/>
            <person name="Ziels R.M."/>
            <person name="Maus I."/>
            <person name="Zhu X."/>
            <person name="Kougias P.G."/>
            <person name="Basile A."/>
            <person name="Luo G."/>
            <person name="Schluter A."/>
            <person name="Konstantinidis K.T."/>
            <person name="Angelidaki I."/>
        </authorList>
    </citation>
    <scope>NUCLEOTIDE SEQUENCE [LARGE SCALE GENOMIC DNA]</scope>
    <source>
        <strain evidence="1">AS04akNAM_66</strain>
    </source>
</reference>
<dbReference type="EMBL" id="DUMN01000238">
    <property type="protein sequence ID" value="HHV67611.1"/>
    <property type="molecule type" value="Genomic_DNA"/>
</dbReference>
<proteinExistence type="predicted"/>
<comment type="caution">
    <text evidence="1">The sequence shown here is derived from an EMBL/GenBank/DDBJ whole genome shotgun (WGS) entry which is preliminary data.</text>
</comment>